<dbReference type="GO" id="GO:0036376">
    <property type="term" value="P:sodium ion export across plasma membrane"/>
    <property type="evidence" value="ECO:0007669"/>
    <property type="project" value="InterPro"/>
</dbReference>
<sequence length="108" mass="10715">MENMSIELSVLGSGFSTALIVLGCLILLCLALIARSLSQLPARLRESGVQAPAAPQAAPAPAAVPTPGAMPAGAERAALVAAVSAAIAETIGGDVSGLRILSIKKISQ</sequence>
<dbReference type="GO" id="GO:0015081">
    <property type="term" value="F:sodium ion transmembrane transporter activity"/>
    <property type="evidence" value="ECO:0007669"/>
    <property type="project" value="InterPro"/>
</dbReference>
<evidence type="ECO:0000256" key="4">
    <source>
        <dbReference type="ARBA" id="ARBA00022989"/>
    </source>
</evidence>
<evidence type="ECO:0000313" key="8">
    <source>
        <dbReference type="Proteomes" id="UP000824128"/>
    </source>
</evidence>
<proteinExistence type="predicted"/>
<comment type="caution">
    <text evidence="7">The sequence shown here is derived from an EMBL/GenBank/DDBJ whole genome shotgun (WGS) entry which is preliminary data.</text>
</comment>
<reference evidence="7" key="2">
    <citation type="journal article" date="2021" name="PeerJ">
        <title>Extensive microbial diversity within the chicken gut microbiome revealed by metagenomics and culture.</title>
        <authorList>
            <person name="Gilroy R."/>
            <person name="Ravi A."/>
            <person name="Getino M."/>
            <person name="Pursley I."/>
            <person name="Horton D.L."/>
            <person name="Alikhan N.F."/>
            <person name="Baker D."/>
            <person name="Gharbi K."/>
            <person name="Hall N."/>
            <person name="Watson M."/>
            <person name="Adriaenssens E.M."/>
            <person name="Foster-Nyarko E."/>
            <person name="Jarju S."/>
            <person name="Secka A."/>
            <person name="Antonio M."/>
            <person name="Oren A."/>
            <person name="Chaudhuri R.R."/>
            <person name="La Ragione R."/>
            <person name="Hildebrand F."/>
            <person name="Pallen M.J."/>
        </authorList>
    </citation>
    <scope>NUCLEOTIDE SEQUENCE</scope>
    <source>
        <strain evidence="7">ChiGjej2B2-16831</strain>
    </source>
</reference>
<gene>
    <name evidence="7" type="ORF">IAD24_02145</name>
</gene>
<keyword evidence="5 6" id="KW-0472">Membrane</keyword>
<evidence type="ECO:0000256" key="3">
    <source>
        <dbReference type="ARBA" id="ARBA00022692"/>
    </source>
</evidence>
<feature type="transmembrane region" description="Helical" evidence="6">
    <location>
        <begin position="12"/>
        <end position="34"/>
    </location>
</feature>
<keyword evidence="2" id="KW-1003">Cell membrane</keyword>
<evidence type="ECO:0000313" key="7">
    <source>
        <dbReference type="EMBL" id="HIU93938.1"/>
    </source>
</evidence>
<evidence type="ECO:0000256" key="6">
    <source>
        <dbReference type="SAM" id="Phobius"/>
    </source>
</evidence>
<comment type="subcellular location">
    <subcellularLocation>
        <location evidence="1">Cell membrane</location>
    </subcellularLocation>
</comment>
<dbReference type="Pfam" id="PF04277">
    <property type="entry name" value="OAD_gamma"/>
    <property type="match status" value="1"/>
</dbReference>
<evidence type="ECO:0000256" key="1">
    <source>
        <dbReference type="ARBA" id="ARBA00004236"/>
    </source>
</evidence>
<name>A0A9D1SSA7_9FIRM</name>
<dbReference type="Proteomes" id="UP000824128">
    <property type="component" value="Unassembled WGS sequence"/>
</dbReference>
<reference evidence="7" key="1">
    <citation type="submission" date="2020-10" db="EMBL/GenBank/DDBJ databases">
        <authorList>
            <person name="Gilroy R."/>
        </authorList>
    </citation>
    <scope>NUCLEOTIDE SEQUENCE</scope>
    <source>
        <strain evidence="7">ChiGjej2B2-16831</strain>
    </source>
</reference>
<dbReference type="AlphaFoldDB" id="A0A9D1SSA7"/>
<evidence type="ECO:0000256" key="5">
    <source>
        <dbReference type="ARBA" id="ARBA00023136"/>
    </source>
</evidence>
<organism evidence="7 8">
    <name type="scientific">Candidatus Aphodomorpha intestinavium</name>
    <dbReference type="NCBI Taxonomy" id="2840672"/>
    <lineage>
        <taxon>Bacteria</taxon>
        <taxon>Bacillati</taxon>
        <taxon>Bacillota</taxon>
        <taxon>Clostridia</taxon>
        <taxon>Eubacteriales</taxon>
        <taxon>Candidatus Aphodomorpha</taxon>
    </lineage>
</organism>
<accession>A0A9D1SSA7</accession>
<dbReference type="InterPro" id="IPR005899">
    <property type="entry name" value="Na_pump_deCOase"/>
</dbReference>
<dbReference type="GO" id="GO:0005886">
    <property type="term" value="C:plasma membrane"/>
    <property type="evidence" value="ECO:0007669"/>
    <property type="project" value="UniProtKB-SubCell"/>
</dbReference>
<evidence type="ECO:0000256" key="2">
    <source>
        <dbReference type="ARBA" id="ARBA00022475"/>
    </source>
</evidence>
<protein>
    <submittedName>
        <fullName evidence="7">OadG family protein</fullName>
    </submittedName>
</protein>
<dbReference type="EMBL" id="DVNZ01000069">
    <property type="protein sequence ID" value="HIU93938.1"/>
    <property type="molecule type" value="Genomic_DNA"/>
</dbReference>
<keyword evidence="3 6" id="KW-0812">Transmembrane</keyword>
<keyword evidence="4 6" id="KW-1133">Transmembrane helix</keyword>